<dbReference type="InterPro" id="IPR029058">
    <property type="entry name" value="AB_hydrolase_fold"/>
</dbReference>
<dbReference type="Pfam" id="PF10503">
    <property type="entry name" value="Esterase_PHB"/>
    <property type="match status" value="1"/>
</dbReference>
<evidence type="ECO:0000313" key="5">
    <source>
        <dbReference type="Proteomes" id="UP001017257"/>
    </source>
</evidence>
<evidence type="ECO:0000313" key="4">
    <source>
        <dbReference type="EMBL" id="UVF20905.1"/>
    </source>
</evidence>
<proteinExistence type="predicted"/>
<gene>
    <name evidence="4" type="ORF">HPT29_007200</name>
</gene>
<dbReference type="InterPro" id="IPR010126">
    <property type="entry name" value="Esterase_phb"/>
</dbReference>
<evidence type="ECO:0000256" key="3">
    <source>
        <dbReference type="SAM" id="MobiDB-lite"/>
    </source>
</evidence>
<keyword evidence="1" id="KW-0732">Signal</keyword>
<name>A0ABY5RUI5_9HYPH</name>
<dbReference type="PANTHER" id="PTHR43037">
    <property type="entry name" value="UNNAMED PRODUCT-RELATED"/>
    <property type="match status" value="1"/>
</dbReference>
<feature type="region of interest" description="Disordered" evidence="3">
    <location>
        <begin position="320"/>
        <end position="364"/>
    </location>
</feature>
<keyword evidence="2" id="KW-0378">Hydrolase</keyword>
<dbReference type="InterPro" id="IPR050955">
    <property type="entry name" value="Plant_Biomass_Hydrol_Est"/>
</dbReference>
<dbReference type="EMBL" id="CP102845">
    <property type="protein sequence ID" value="UVF20905.1"/>
    <property type="molecule type" value="Genomic_DNA"/>
</dbReference>
<dbReference type="SUPFAM" id="SSF53474">
    <property type="entry name" value="alpha/beta-Hydrolases"/>
    <property type="match status" value="2"/>
</dbReference>
<organism evidence="4 5">
    <name type="scientific">Microvirga terrae</name>
    <dbReference type="NCBI Taxonomy" id="2740529"/>
    <lineage>
        <taxon>Bacteria</taxon>
        <taxon>Pseudomonadati</taxon>
        <taxon>Pseudomonadota</taxon>
        <taxon>Alphaproteobacteria</taxon>
        <taxon>Hyphomicrobiales</taxon>
        <taxon>Methylobacteriaceae</taxon>
        <taxon>Microvirga</taxon>
    </lineage>
</organism>
<sequence>MKASNAAATAFDATPAPSRLAETTGFGSNPGNLRMLTYVPDYTPASPALVVVLHGCTQTAAGYDHGSGWSALADRYGFILLYAEQQDANNPKRCFNWFQAGDIERDRGEALSIRQMVEHAVRQHGVDRGRIFVTGLSAGGAMTSTMLAAYPDVFAGGAIIAGLPYRCATSVPEAFECMFQGQTRSATEWGDLVRGASSHRGPWPKVSVWHGSADATVKPMNAGEIIKQWTNVHGVPPAPGRSDTVDGYPRRAWTDAAGNEVVEEYVITGMAHGTPLAVGTDENSYGAAGPFLLDVGISSSYRIAAFWGLTEPSERKAGIRPELREIPKTSEAAPRPFLAAPEAPEPKRAAHESQQDRQSASSPLDVGAVITKALRAAGLMK</sequence>
<evidence type="ECO:0000256" key="2">
    <source>
        <dbReference type="ARBA" id="ARBA00022801"/>
    </source>
</evidence>
<protein>
    <submittedName>
        <fullName evidence="4">PHB depolymerase family esterase</fullName>
    </submittedName>
</protein>
<keyword evidence="5" id="KW-1185">Reference proteome</keyword>
<dbReference type="PANTHER" id="PTHR43037:SF1">
    <property type="entry name" value="BLL1128 PROTEIN"/>
    <property type="match status" value="1"/>
</dbReference>
<dbReference type="NCBIfam" id="TIGR01840">
    <property type="entry name" value="esterase_phb"/>
    <property type="match status" value="1"/>
</dbReference>
<reference evidence="4" key="1">
    <citation type="submission" date="2022-08" db="EMBL/GenBank/DDBJ databases">
        <title>Microvirga terrae sp. nov., isolated from soil.</title>
        <authorList>
            <person name="Kim K.H."/>
            <person name="Seo Y.L."/>
            <person name="Kim J.M."/>
            <person name="Lee J.K."/>
            <person name="Han D.M."/>
            <person name="Jeon C.O."/>
        </authorList>
    </citation>
    <scope>NUCLEOTIDE SEQUENCE</scope>
    <source>
        <strain evidence="4">R24</strain>
    </source>
</reference>
<feature type="compositionally biased region" description="Basic and acidic residues" evidence="3">
    <location>
        <begin position="344"/>
        <end position="355"/>
    </location>
</feature>
<evidence type="ECO:0000256" key="1">
    <source>
        <dbReference type="ARBA" id="ARBA00022729"/>
    </source>
</evidence>
<dbReference type="Gene3D" id="3.40.50.1820">
    <property type="entry name" value="alpha/beta hydrolase"/>
    <property type="match status" value="1"/>
</dbReference>
<accession>A0ABY5RUI5</accession>
<dbReference type="Proteomes" id="UP001017257">
    <property type="component" value="Chromosome"/>
</dbReference>